<evidence type="ECO:0000256" key="1">
    <source>
        <dbReference type="SAM" id="MobiDB-lite"/>
    </source>
</evidence>
<name>A0A9W9JAM5_9EURO</name>
<accession>A0A9W9JAM5</accession>
<dbReference type="GO" id="GO:0005737">
    <property type="term" value="C:cytoplasm"/>
    <property type="evidence" value="ECO:0007669"/>
    <property type="project" value="TreeGrafter"/>
</dbReference>
<keyword evidence="4" id="KW-1185">Reference proteome</keyword>
<dbReference type="PANTHER" id="PTHR13847">
    <property type="entry name" value="SARCOSINE DEHYDROGENASE-RELATED"/>
    <property type="match status" value="1"/>
</dbReference>
<dbReference type="AlphaFoldDB" id="A0A9W9JAM5"/>
<dbReference type="Pfam" id="PF01266">
    <property type="entry name" value="DAO"/>
    <property type="match status" value="1"/>
</dbReference>
<evidence type="ECO:0000313" key="4">
    <source>
        <dbReference type="Proteomes" id="UP001150942"/>
    </source>
</evidence>
<dbReference type="InterPro" id="IPR036188">
    <property type="entry name" value="FAD/NAD-bd_sf"/>
</dbReference>
<evidence type="ECO:0000313" key="3">
    <source>
        <dbReference type="EMBL" id="KAJ5192411.1"/>
    </source>
</evidence>
<dbReference type="EMBL" id="JAPQKQ010000006">
    <property type="protein sequence ID" value="KAJ5192411.1"/>
    <property type="molecule type" value="Genomic_DNA"/>
</dbReference>
<dbReference type="PANTHER" id="PTHR13847:SF213">
    <property type="entry name" value="DEPENDENT OXIDOREDUCTASE, PUTATIVE-RELATED"/>
    <property type="match status" value="1"/>
</dbReference>
<gene>
    <name evidence="3" type="ORF">N7449_008553</name>
</gene>
<organism evidence="3 4">
    <name type="scientific">Penicillium cf. viridicatum</name>
    <dbReference type="NCBI Taxonomy" id="2972119"/>
    <lineage>
        <taxon>Eukaryota</taxon>
        <taxon>Fungi</taxon>
        <taxon>Dikarya</taxon>
        <taxon>Ascomycota</taxon>
        <taxon>Pezizomycotina</taxon>
        <taxon>Eurotiomycetes</taxon>
        <taxon>Eurotiomycetidae</taxon>
        <taxon>Eurotiales</taxon>
        <taxon>Aspergillaceae</taxon>
        <taxon>Penicillium</taxon>
    </lineage>
</organism>
<dbReference type="Proteomes" id="UP001150942">
    <property type="component" value="Unassembled WGS sequence"/>
</dbReference>
<proteinExistence type="predicted"/>
<reference evidence="3" key="2">
    <citation type="journal article" date="2023" name="IMA Fungus">
        <title>Comparative genomic study of the Penicillium genus elucidates a diverse pangenome and 15 lateral gene transfer events.</title>
        <authorList>
            <person name="Petersen C."/>
            <person name="Sorensen T."/>
            <person name="Nielsen M.R."/>
            <person name="Sondergaard T.E."/>
            <person name="Sorensen J.L."/>
            <person name="Fitzpatrick D.A."/>
            <person name="Frisvad J.C."/>
            <person name="Nielsen K.L."/>
        </authorList>
    </citation>
    <scope>NUCLEOTIDE SEQUENCE</scope>
    <source>
        <strain evidence="3">IBT 20477</strain>
    </source>
</reference>
<sequence>MGCVHSYLCAAYQNIRIFLALLEEARADLSTALVRISHPSLPIPNPSVSFWQQNPILPELVNAKSTTLPTMADIVIIGSGISGASIAHTILNTPRSDKDITVVVLEAREICSGATGRNGGHIKCSPHITYANSKKRFGSEKAKEIVAFEKRALPLLVDFARENGFEHAEVREVETVDIYTDEFAWNDAKMMVHSLREDLPDVAEDLEIYEADAGCKKFGVSQDHCSGIISYPAGALWPYRFVTSLYKKLLSTHPKSFSIETSTLVTEIKTQDNMEKPFLVCTSRGEIAAKHVVHATDAFASALLPGIRGKLFPIRGHMTAQRPGHKFPDFDGSRSWSIMHRRGDEYVSQRPGKPGQSVNGLGGELMIGGGSFQTPGKGIDECGIWSDDRSSASVDAYLDGILPVIFGKDNWGDDTAGSRVKQAWVGCMGFTTDLLPYVGKLDSELTCRHVQTDGQRSNSGNDGGKAGREMGPPPAEWISAGFGGEGMVLAWLSGAAVALMVMGLEDCDIQGSPGLPDGRLKDWLPEEFICSKPRVDKSSFAGLLELL</sequence>
<dbReference type="Gene3D" id="3.30.9.10">
    <property type="entry name" value="D-Amino Acid Oxidase, subunit A, domain 2"/>
    <property type="match status" value="1"/>
</dbReference>
<evidence type="ECO:0000259" key="2">
    <source>
        <dbReference type="Pfam" id="PF01266"/>
    </source>
</evidence>
<comment type="caution">
    <text evidence="3">The sequence shown here is derived from an EMBL/GenBank/DDBJ whole genome shotgun (WGS) entry which is preliminary data.</text>
</comment>
<dbReference type="Gene3D" id="3.50.50.60">
    <property type="entry name" value="FAD/NAD(P)-binding domain"/>
    <property type="match status" value="1"/>
</dbReference>
<dbReference type="OrthoDB" id="512662at2759"/>
<protein>
    <submittedName>
        <fullName evidence="3">FAD dependent oxidoreductase-domain-containing protein</fullName>
    </submittedName>
</protein>
<feature type="domain" description="FAD dependent oxidoreductase" evidence="2">
    <location>
        <begin position="73"/>
        <end position="498"/>
    </location>
</feature>
<dbReference type="InterPro" id="IPR006076">
    <property type="entry name" value="FAD-dep_OxRdtase"/>
</dbReference>
<dbReference type="SUPFAM" id="SSF51905">
    <property type="entry name" value="FAD/NAD(P)-binding domain"/>
    <property type="match status" value="1"/>
</dbReference>
<feature type="region of interest" description="Disordered" evidence="1">
    <location>
        <begin position="449"/>
        <end position="475"/>
    </location>
</feature>
<reference evidence="3" key="1">
    <citation type="submission" date="2022-11" db="EMBL/GenBank/DDBJ databases">
        <authorList>
            <person name="Petersen C."/>
        </authorList>
    </citation>
    <scope>NUCLEOTIDE SEQUENCE</scope>
    <source>
        <strain evidence="3">IBT 20477</strain>
    </source>
</reference>